<dbReference type="InterPro" id="IPR051807">
    <property type="entry name" value="Sec-metab_biosynth-assoc"/>
</dbReference>
<dbReference type="Gene3D" id="3.30.70.1060">
    <property type="entry name" value="Dimeric alpha+beta barrel"/>
    <property type="match status" value="1"/>
</dbReference>
<dbReference type="EMBL" id="UINC01176043">
    <property type="protein sequence ID" value="SVD82985.1"/>
    <property type="molecule type" value="Genomic_DNA"/>
</dbReference>
<gene>
    <name evidence="2" type="ORF">METZ01_LOCUS435839</name>
</gene>
<evidence type="ECO:0000259" key="1">
    <source>
        <dbReference type="Pfam" id="PF03795"/>
    </source>
</evidence>
<dbReference type="SUPFAM" id="SSF54909">
    <property type="entry name" value="Dimeric alpha+beta barrel"/>
    <property type="match status" value="1"/>
</dbReference>
<dbReference type="PANTHER" id="PTHR33606:SF3">
    <property type="entry name" value="PROTEIN YCII"/>
    <property type="match status" value="1"/>
</dbReference>
<dbReference type="PANTHER" id="PTHR33606">
    <property type="entry name" value="PROTEIN YCII"/>
    <property type="match status" value="1"/>
</dbReference>
<dbReference type="Pfam" id="PF03795">
    <property type="entry name" value="YCII"/>
    <property type="match status" value="1"/>
</dbReference>
<dbReference type="AlphaFoldDB" id="A0A382YJF4"/>
<name>A0A382YJF4_9ZZZZ</name>
<proteinExistence type="predicted"/>
<protein>
    <recommendedName>
        <fullName evidence="1">YCII-related domain-containing protein</fullName>
    </recommendedName>
</protein>
<evidence type="ECO:0000313" key="2">
    <source>
        <dbReference type="EMBL" id="SVD82985.1"/>
    </source>
</evidence>
<feature type="domain" description="YCII-related" evidence="1">
    <location>
        <begin position="1"/>
        <end position="85"/>
    </location>
</feature>
<organism evidence="2">
    <name type="scientific">marine metagenome</name>
    <dbReference type="NCBI Taxonomy" id="408172"/>
    <lineage>
        <taxon>unclassified sequences</taxon>
        <taxon>metagenomes</taxon>
        <taxon>ecological metagenomes</taxon>
    </lineage>
</organism>
<sequence>MLFAIICRDGPDAKELRPRLRSAHLEYLEGFDGEGALPLAGPLTDGAGSLIVVDLEDEQEARRFTDNDPYNKGGVFEKVEIHPFKQVFPEPSS</sequence>
<dbReference type="InterPro" id="IPR011008">
    <property type="entry name" value="Dimeric_a/b-barrel"/>
</dbReference>
<reference evidence="2" key="1">
    <citation type="submission" date="2018-05" db="EMBL/GenBank/DDBJ databases">
        <authorList>
            <person name="Lanie J.A."/>
            <person name="Ng W.-L."/>
            <person name="Kazmierczak K.M."/>
            <person name="Andrzejewski T.M."/>
            <person name="Davidsen T.M."/>
            <person name="Wayne K.J."/>
            <person name="Tettelin H."/>
            <person name="Glass J.I."/>
            <person name="Rusch D."/>
            <person name="Podicherti R."/>
            <person name="Tsui H.-C.T."/>
            <person name="Winkler M.E."/>
        </authorList>
    </citation>
    <scope>NUCLEOTIDE SEQUENCE</scope>
</reference>
<accession>A0A382YJF4</accession>
<dbReference type="InterPro" id="IPR005545">
    <property type="entry name" value="YCII"/>
</dbReference>